<feature type="binding site" description="axial binding residue" evidence="12">
    <location>
        <position position="456"/>
    </location>
    <ligand>
        <name>heme</name>
        <dbReference type="ChEBI" id="CHEBI:30413"/>
    </ligand>
    <ligandPart>
        <name>Fe</name>
        <dbReference type="ChEBI" id="CHEBI:18248"/>
    </ligandPart>
</feature>
<evidence type="ECO:0000256" key="11">
    <source>
        <dbReference type="ARBA" id="ARBA00023136"/>
    </source>
</evidence>
<dbReference type="InterPro" id="IPR001128">
    <property type="entry name" value="Cyt_P450"/>
</dbReference>
<dbReference type="GO" id="GO:0005506">
    <property type="term" value="F:iron ion binding"/>
    <property type="evidence" value="ECO:0007669"/>
    <property type="project" value="InterPro"/>
</dbReference>
<keyword evidence="6 12" id="KW-0479">Metal-binding</keyword>
<evidence type="ECO:0000256" key="4">
    <source>
        <dbReference type="ARBA" id="ARBA00022617"/>
    </source>
</evidence>
<evidence type="ECO:0000256" key="10">
    <source>
        <dbReference type="ARBA" id="ARBA00023033"/>
    </source>
</evidence>
<reference evidence="14 15" key="1">
    <citation type="submission" date="2018-04" db="EMBL/GenBank/DDBJ databases">
        <authorList>
            <person name="Vogel A."/>
        </authorList>
    </citation>
    <scope>NUCLEOTIDE SEQUENCE [LARGE SCALE GENOMIC DNA]</scope>
</reference>
<dbReference type="EMBL" id="OOIL02006662">
    <property type="protein sequence ID" value="VFQ99395.1"/>
    <property type="molecule type" value="Genomic_DNA"/>
</dbReference>
<dbReference type="InterPro" id="IPR036396">
    <property type="entry name" value="Cyt_P450_sf"/>
</dbReference>
<dbReference type="SUPFAM" id="SSF48264">
    <property type="entry name" value="Cytochrome P450"/>
    <property type="match status" value="1"/>
</dbReference>
<dbReference type="InterPro" id="IPR051103">
    <property type="entry name" value="Plant_metabolite_P450s"/>
</dbReference>
<sequence length="514" mass="59167">METCWFLTLFCTLCVSFFLKPLFTFIFSGNSKKLPPGPFLPSLIGYIPWRRRPIRLELILRDLRSKYGPIFTLRVGSVPSIFISGHSLAHQALIQNGSVFSDRPISPPVTRLLNSNHRNISSAAYGPTWRLLRRNLTSEILHPSRVRSYSKARRWVLADLCKNLLNQNPESGVKVIDHFRHSMFCLLAMMCFGDKLDETLINQIEATQRRVILSFRRFYLLNFWPTIGRFFFRNLWKEAIQVALDRENTLIPLIKARFEPKEQGVDEEDEDRVLAYVDTLKNLELPDEKRKLNYGEMATLCGEFLNAGTDTTSTALEWIMANLVKNPSIQAKLYEEIAGVLGTSPKEDEFVKEENLQEMPYLKAVILEGLRRHPPGHFVLPHSVTEEVEFEGYFLPKNAVINFMVADMGWDPKVWEDPVEFKPERFLSEGGGGEAFDISGTRGVKMMPFGVGRRICPGLALAMLHLEYFVTNLVWFFEWKCINGCGVDLTEKQEFTTVMKNPLRARLYPRNNNR</sequence>
<comment type="subcellular location">
    <subcellularLocation>
        <location evidence="2">Membrane</location>
        <topology evidence="2">Single-pass membrane protein</topology>
    </subcellularLocation>
</comment>
<dbReference type="GO" id="GO:0016709">
    <property type="term" value="F:oxidoreductase activity, acting on paired donors, with incorporation or reduction of molecular oxygen, NAD(P)H as one donor, and incorporation of one atom of oxygen"/>
    <property type="evidence" value="ECO:0007669"/>
    <property type="project" value="TreeGrafter"/>
</dbReference>
<evidence type="ECO:0000256" key="8">
    <source>
        <dbReference type="ARBA" id="ARBA00023002"/>
    </source>
</evidence>
<dbReference type="Gene3D" id="1.10.630.10">
    <property type="entry name" value="Cytochrome P450"/>
    <property type="match status" value="1"/>
</dbReference>
<dbReference type="InterPro" id="IPR002401">
    <property type="entry name" value="Cyt_P450_E_grp-I"/>
</dbReference>
<keyword evidence="9 12" id="KW-0408">Iron</keyword>
<dbReference type="FunFam" id="1.10.630.10:FF:000012">
    <property type="entry name" value="Cytochrome P450 family protein"/>
    <property type="match status" value="1"/>
</dbReference>
<dbReference type="PANTHER" id="PTHR24298">
    <property type="entry name" value="FLAVONOID 3'-MONOOXYGENASE-RELATED"/>
    <property type="match status" value="1"/>
</dbReference>
<evidence type="ECO:0008006" key="16">
    <source>
        <dbReference type="Google" id="ProtNLM"/>
    </source>
</evidence>
<gene>
    <name evidence="14" type="ORF">CCAM_LOCUS41171</name>
</gene>
<dbReference type="PRINTS" id="PR00385">
    <property type="entry name" value="P450"/>
</dbReference>
<accession>A0A484NDC2</accession>
<dbReference type="Proteomes" id="UP000595140">
    <property type="component" value="Unassembled WGS sequence"/>
</dbReference>
<protein>
    <recommendedName>
        <fullName evidence="16">Cytochrome P450</fullName>
    </recommendedName>
</protein>
<proteinExistence type="inferred from homology"/>
<evidence type="ECO:0000256" key="6">
    <source>
        <dbReference type="ARBA" id="ARBA00022723"/>
    </source>
</evidence>
<dbReference type="InterPro" id="IPR017972">
    <property type="entry name" value="Cyt_P450_CS"/>
</dbReference>
<dbReference type="GO" id="GO:0016020">
    <property type="term" value="C:membrane"/>
    <property type="evidence" value="ECO:0007669"/>
    <property type="project" value="UniProtKB-SubCell"/>
</dbReference>
<evidence type="ECO:0000256" key="1">
    <source>
        <dbReference type="ARBA" id="ARBA00001971"/>
    </source>
</evidence>
<dbReference type="CDD" id="cd11075">
    <property type="entry name" value="CYP77_89"/>
    <property type="match status" value="1"/>
</dbReference>
<dbReference type="AlphaFoldDB" id="A0A484NDC2"/>
<keyword evidence="11" id="KW-0472">Membrane</keyword>
<dbReference type="PROSITE" id="PS00086">
    <property type="entry name" value="CYTOCHROME_P450"/>
    <property type="match status" value="1"/>
</dbReference>
<evidence type="ECO:0000256" key="7">
    <source>
        <dbReference type="ARBA" id="ARBA00022989"/>
    </source>
</evidence>
<evidence type="ECO:0000313" key="15">
    <source>
        <dbReference type="Proteomes" id="UP000595140"/>
    </source>
</evidence>
<name>A0A484NDC2_9ASTE</name>
<organism evidence="14 15">
    <name type="scientific">Cuscuta campestris</name>
    <dbReference type="NCBI Taxonomy" id="132261"/>
    <lineage>
        <taxon>Eukaryota</taxon>
        <taxon>Viridiplantae</taxon>
        <taxon>Streptophyta</taxon>
        <taxon>Embryophyta</taxon>
        <taxon>Tracheophyta</taxon>
        <taxon>Spermatophyta</taxon>
        <taxon>Magnoliopsida</taxon>
        <taxon>eudicotyledons</taxon>
        <taxon>Gunneridae</taxon>
        <taxon>Pentapetalae</taxon>
        <taxon>asterids</taxon>
        <taxon>lamiids</taxon>
        <taxon>Solanales</taxon>
        <taxon>Convolvulaceae</taxon>
        <taxon>Cuscuteae</taxon>
        <taxon>Cuscuta</taxon>
        <taxon>Cuscuta subgen. Grammica</taxon>
        <taxon>Cuscuta sect. Cleistogrammica</taxon>
    </lineage>
</organism>
<dbReference type="GO" id="GO:0020037">
    <property type="term" value="F:heme binding"/>
    <property type="evidence" value="ECO:0007669"/>
    <property type="project" value="InterPro"/>
</dbReference>
<keyword evidence="8 13" id="KW-0560">Oxidoreductase</keyword>
<comment type="cofactor">
    <cofactor evidence="1 12">
        <name>heme</name>
        <dbReference type="ChEBI" id="CHEBI:30413"/>
    </cofactor>
</comment>
<evidence type="ECO:0000256" key="3">
    <source>
        <dbReference type="ARBA" id="ARBA00010617"/>
    </source>
</evidence>
<dbReference type="Pfam" id="PF00067">
    <property type="entry name" value="p450"/>
    <property type="match status" value="1"/>
</dbReference>
<keyword evidence="7" id="KW-1133">Transmembrane helix</keyword>
<keyword evidence="10 13" id="KW-0503">Monooxygenase</keyword>
<dbReference type="PANTHER" id="PTHR24298:SF800">
    <property type="entry name" value="CYTOCHROME P450 89A2-RELATED"/>
    <property type="match status" value="1"/>
</dbReference>
<evidence type="ECO:0000256" key="5">
    <source>
        <dbReference type="ARBA" id="ARBA00022692"/>
    </source>
</evidence>
<keyword evidence="5" id="KW-0812">Transmembrane</keyword>
<comment type="similarity">
    <text evidence="3 13">Belongs to the cytochrome P450 family.</text>
</comment>
<keyword evidence="4 12" id="KW-0349">Heme</keyword>
<evidence type="ECO:0000256" key="2">
    <source>
        <dbReference type="ARBA" id="ARBA00004167"/>
    </source>
</evidence>
<evidence type="ECO:0000256" key="13">
    <source>
        <dbReference type="RuleBase" id="RU000461"/>
    </source>
</evidence>
<evidence type="ECO:0000313" key="14">
    <source>
        <dbReference type="EMBL" id="VFQ99395.1"/>
    </source>
</evidence>
<keyword evidence="15" id="KW-1185">Reference proteome</keyword>
<evidence type="ECO:0000256" key="9">
    <source>
        <dbReference type="ARBA" id="ARBA00023004"/>
    </source>
</evidence>
<dbReference type="OrthoDB" id="1055148at2759"/>
<evidence type="ECO:0000256" key="12">
    <source>
        <dbReference type="PIRSR" id="PIRSR602401-1"/>
    </source>
</evidence>
<dbReference type="PRINTS" id="PR00463">
    <property type="entry name" value="EP450I"/>
</dbReference>